<keyword evidence="5" id="KW-1185">Reference proteome</keyword>
<dbReference type="RefSeq" id="WP_116067435.1">
    <property type="nucleotide sequence ID" value="NZ_BONB01000102.1"/>
</dbReference>
<evidence type="ECO:0000313" key="4">
    <source>
        <dbReference type="EMBL" id="REF95818.1"/>
    </source>
</evidence>
<dbReference type="PROSITE" id="PS50110">
    <property type="entry name" value="RESPONSE_REGULATORY"/>
    <property type="match status" value="1"/>
</dbReference>
<dbReference type="AlphaFoldDB" id="A0A3D9ZEG0"/>
<comment type="caution">
    <text evidence="4">The sequence shown here is derived from an EMBL/GenBank/DDBJ whole genome shotgun (WGS) entry which is preliminary data.</text>
</comment>
<dbReference type="Pfam" id="PF00072">
    <property type="entry name" value="Response_reg"/>
    <property type="match status" value="1"/>
</dbReference>
<dbReference type="EMBL" id="QUMQ01000001">
    <property type="protein sequence ID" value="REF95818.1"/>
    <property type="molecule type" value="Genomic_DNA"/>
</dbReference>
<evidence type="ECO:0000256" key="2">
    <source>
        <dbReference type="PROSITE-ProRule" id="PRU00169"/>
    </source>
</evidence>
<proteinExistence type="predicted"/>
<dbReference type="InterPro" id="IPR001789">
    <property type="entry name" value="Sig_transdc_resp-reg_receiver"/>
</dbReference>
<keyword evidence="1 2" id="KW-0597">Phosphoprotein</keyword>
<dbReference type="Proteomes" id="UP000256913">
    <property type="component" value="Unassembled WGS sequence"/>
</dbReference>
<dbReference type="InterPro" id="IPR011006">
    <property type="entry name" value="CheY-like_superfamily"/>
</dbReference>
<gene>
    <name evidence="4" type="ORF">DFJ67_1780</name>
</gene>
<evidence type="ECO:0000313" key="5">
    <source>
        <dbReference type="Proteomes" id="UP000256913"/>
    </source>
</evidence>
<protein>
    <submittedName>
        <fullName evidence="4">Response regulator receiver domain-containing protein</fullName>
    </submittedName>
</protein>
<dbReference type="SUPFAM" id="SSF52172">
    <property type="entry name" value="CheY-like"/>
    <property type="match status" value="1"/>
</dbReference>
<evidence type="ECO:0000256" key="1">
    <source>
        <dbReference type="ARBA" id="ARBA00022553"/>
    </source>
</evidence>
<organism evidence="4 5">
    <name type="scientific">Asanoa ferruginea</name>
    <dbReference type="NCBI Taxonomy" id="53367"/>
    <lineage>
        <taxon>Bacteria</taxon>
        <taxon>Bacillati</taxon>
        <taxon>Actinomycetota</taxon>
        <taxon>Actinomycetes</taxon>
        <taxon>Micromonosporales</taxon>
        <taxon>Micromonosporaceae</taxon>
        <taxon>Asanoa</taxon>
    </lineage>
</organism>
<feature type="modified residue" description="4-aspartylphosphate" evidence="2">
    <location>
        <position position="55"/>
    </location>
</feature>
<dbReference type="GO" id="GO:0000160">
    <property type="term" value="P:phosphorelay signal transduction system"/>
    <property type="evidence" value="ECO:0007669"/>
    <property type="project" value="InterPro"/>
</dbReference>
<dbReference type="PANTHER" id="PTHR44591">
    <property type="entry name" value="STRESS RESPONSE REGULATOR PROTEIN 1"/>
    <property type="match status" value="1"/>
</dbReference>
<dbReference type="SMART" id="SM00448">
    <property type="entry name" value="REC"/>
    <property type="match status" value="1"/>
</dbReference>
<dbReference type="Gene3D" id="3.40.50.2300">
    <property type="match status" value="1"/>
</dbReference>
<name>A0A3D9ZEG0_9ACTN</name>
<sequence length="181" mass="20192">MSGTAKALLVDDRKENLLALEAILQGLPVKSVAVESGEAALKQLLVDDFAVILLDAQMPDMDGFETANHIKRRERTRHVPIIFLTAADRDAQLALRGYAAGAVDYLTKPFDPWVLRAKVSVFVDLWTKSRQLAAHSEDVRERDARWRTLSEAVDAATTLLRSDEEGARERAVQLLEQARWG</sequence>
<feature type="domain" description="Response regulatory" evidence="3">
    <location>
        <begin position="6"/>
        <end position="123"/>
    </location>
</feature>
<dbReference type="InterPro" id="IPR050595">
    <property type="entry name" value="Bact_response_regulator"/>
</dbReference>
<dbReference type="OrthoDB" id="9812260at2"/>
<evidence type="ECO:0000259" key="3">
    <source>
        <dbReference type="PROSITE" id="PS50110"/>
    </source>
</evidence>
<reference evidence="4 5" key="1">
    <citation type="submission" date="2018-08" db="EMBL/GenBank/DDBJ databases">
        <title>Sequencing the genomes of 1000 actinobacteria strains.</title>
        <authorList>
            <person name="Klenk H.-P."/>
        </authorList>
    </citation>
    <scope>NUCLEOTIDE SEQUENCE [LARGE SCALE GENOMIC DNA]</scope>
    <source>
        <strain evidence="4 5">DSM 44099</strain>
    </source>
</reference>
<dbReference type="PANTHER" id="PTHR44591:SF3">
    <property type="entry name" value="RESPONSE REGULATORY DOMAIN-CONTAINING PROTEIN"/>
    <property type="match status" value="1"/>
</dbReference>
<accession>A0A3D9ZEG0</accession>